<dbReference type="AlphaFoldDB" id="A0A0A7G083"/>
<proteinExistence type="predicted"/>
<protein>
    <submittedName>
        <fullName evidence="1">Putative yoxB</fullName>
    </submittedName>
</protein>
<dbReference type="Proteomes" id="UP000030635">
    <property type="component" value="Chromosome"/>
</dbReference>
<organism evidence="1 2">
    <name type="scientific">Clostridium baratii str. Sullivan</name>
    <dbReference type="NCBI Taxonomy" id="1415775"/>
    <lineage>
        <taxon>Bacteria</taxon>
        <taxon>Bacillati</taxon>
        <taxon>Bacillota</taxon>
        <taxon>Clostridia</taxon>
        <taxon>Eubacteriales</taxon>
        <taxon>Clostridiaceae</taxon>
        <taxon>Clostridium</taxon>
    </lineage>
</organism>
<evidence type="ECO:0000313" key="1">
    <source>
        <dbReference type="EMBL" id="AIY84496.1"/>
    </source>
</evidence>
<keyword evidence="2" id="KW-1185">Reference proteome</keyword>
<dbReference type="EMBL" id="CP006905">
    <property type="protein sequence ID" value="AIY84496.1"/>
    <property type="molecule type" value="Genomic_DNA"/>
</dbReference>
<sequence>MKMTLYDYKESIKSLPLKDKYTKDELLVDEFLVDKKDNIEIYYAPHNEYINPKAKVFIIGITPGFQQMSTAIATARKELEKSDDIELIQYKCKVAGRFSGTLRKNIISMLDEIELNKALKINSTSELFKERDYLLHTVSLIPYSVFVKKQNYSGHTPKLIKSDFLMKYVYENFIQELRSLDNFKDILLVPLGRAVEEVLVKLEEEGIINENQILKGFPHPSGANVNRIPQLQKNKDEMIKFIKNKFME</sequence>
<accession>A0A0A7G083</accession>
<dbReference type="RefSeq" id="WP_039313769.1">
    <property type="nucleotide sequence ID" value="NZ_CP006905.1"/>
</dbReference>
<dbReference type="STRING" id="1561.NPD11_1267"/>
<dbReference type="OrthoDB" id="573462at2"/>
<gene>
    <name evidence="1" type="ORF">U729_1756</name>
</gene>
<dbReference type="HOGENOM" id="CLU_094873_0_0_9"/>
<dbReference type="InterPro" id="IPR036895">
    <property type="entry name" value="Uracil-DNA_glycosylase-like_sf"/>
</dbReference>
<evidence type="ECO:0000313" key="2">
    <source>
        <dbReference type="Proteomes" id="UP000030635"/>
    </source>
</evidence>
<dbReference type="eggNOG" id="ENOG502ZCGB">
    <property type="taxonomic scope" value="Bacteria"/>
</dbReference>
<name>A0A0A7G083_9CLOT</name>
<dbReference type="KEGG" id="cbv:U729_1756"/>
<dbReference type="SUPFAM" id="SSF52141">
    <property type="entry name" value="Uracil-DNA glycosylase-like"/>
    <property type="match status" value="1"/>
</dbReference>
<reference evidence="1 2" key="1">
    <citation type="journal article" date="2015" name="Infect. Genet. Evol.">
        <title>Genomic sequences of six botulinum neurotoxin-producing strains representing three clostridial species illustrate the mobility and diversity of botulinum neurotoxin genes.</title>
        <authorList>
            <person name="Smith T.J."/>
            <person name="Hill K.K."/>
            <person name="Xie G."/>
            <person name="Foley B.T."/>
            <person name="Williamson C.H."/>
            <person name="Foster J.T."/>
            <person name="Johnson S.L."/>
            <person name="Chertkov O."/>
            <person name="Teshima H."/>
            <person name="Gibbons H.S."/>
            <person name="Johnsky L.A."/>
            <person name="Karavis M.A."/>
            <person name="Smith L.A."/>
        </authorList>
    </citation>
    <scope>NUCLEOTIDE SEQUENCE [LARGE SCALE GENOMIC DNA]</scope>
    <source>
        <strain evidence="1 2">Sullivan</strain>
    </source>
</reference>